<dbReference type="EMBL" id="KF121515">
    <property type="protein sequence ID" value="AIA88803.1"/>
    <property type="molecule type" value="Genomic_DNA"/>
</dbReference>
<feature type="non-terminal residue" evidence="2">
    <location>
        <position position="67"/>
    </location>
</feature>
<evidence type="ECO:0000313" key="2">
    <source>
        <dbReference type="EMBL" id="AIA88803.1"/>
    </source>
</evidence>
<evidence type="ECO:0000256" key="1">
    <source>
        <dbReference type="SAM" id="MobiDB-lite"/>
    </source>
</evidence>
<name>A0A060BWL2_9HYPH</name>
<organism evidence="2">
    <name type="scientific">uncultured Mesorhizobium sp</name>
    <dbReference type="NCBI Taxonomy" id="233795"/>
    <lineage>
        <taxon>Bacteria</taxon>
        <taxon>Pseudomonadati</taxon>
        <taxon>Pseudomonadota</taxon>
        <taxon>Alphaproteobacteria</taxon>
        <taxon>Hyphomicrobiales</taxon>
        <taxon>Phyllobacteriaceae</taxon>
        <taxon>Mesorhizobium</taxon>
        <taxon>environmental samples</taxon>
    </lineage>
</organism>
<feature type="non-terminal residue" evidence="2">
    <location>
        <position position="1"/>
    </location>
</feature>
<protein>
    <submittedName>
        <fullName evidence="2">CAZy families GT28 protein</fullName>
    </submittedName>
</protein>
<feature type="region of interest" description="Disordered" evidence="1">
    <location>
        <begin position="39"/>
        <end position="67"/>
    </location>
</feature>
<feature type="region of interest" description="Disordered" evidence="1">
    <location>
        <begin position="1"/>
        <end position="23"/>
    </location>
</feature>
<proteinExistence type="predicted"/>
<reference evidence="2" key="1">
    <citation type="journal article" date="2013" name="Environ. Microbiol.">
        <title>Seasonally variable intestinal metagenomes of the red palm weevil (Rhynchophorus ferrugineus).</title>
        <authorList>
            <person name="Jia S."/>
            <person name="Zhang X."/>
            <person name="Zhang G."/>
            <person name="Yin A."/>
            <person name="Zhang S."/>
            <person name="Li F."/>
            <person name="Wang L."/>
            <person name="Zhao D."/>
            <person name="Yun Q."/>
            <person name="Tala"/>
            <person name="Wang J."/>
            <person name="Sun G."/>
            <person name="Baabdullah M."/>
            <person name="Yu X."/>
            <person name="Hu S."/>
            <person name="Al-Mssallem I.S."/>
            <person name="Yu J."/>
        </authorList>
    </citation>
    <scope>NUCLEOTIDE SEQUENCE</scope>
</reference>
<accession>A0A060BWL2</accession>
<sequence length="67" mass="7114">RFLPQRSGCADAHSRAERRHGPCQQGACNRVSAIAGGFSPGRGRICQQDRDDGQSRSACRAGRGGDT</sequence>
<dbReference type="AlphaFoldDB" id="A0A060BWL2"/>